<dbReference type="EMBL" id="JBCGBO010000007">
    <property type="protein sequence ID" value="KAK9186636.1"/>
    <property type="molecule type" value="Genomic_DNA"/>
</dbReference>
<dbReference type="CDD" id="cd15873">
    <property type="entry name" value="R-SNARE_STXBP5_6"/>
    <property type="match status" value="1"/>
</dbReference>
<evidence type="ECO:0000313" key="9">
    <source>
        <dbReference type="Proteomes" id="UP001428341"/>
    </source>
</evidence>
<keyword evidence="9" id="KW-1185">Reference proteome</keyword>
<comment type="subcellular location">
    <subcellularLocation>
        <location evidence="1">Cytoplasm</location>
    </subcellularLocation>
</comment>
<organism evidence="8 9">
    <name type="scientific">Citrus x changshan-huyou</name>
    <dbReference type="NCBI Taxonomy" id="2935761"/>
    <lineage>
        <taxon>Eukaryota</taxon>
        <taxon>Viridiplantae</taxon>
        <taxon>Streptophyta</taxon>
        <taxon>Embryophyta</taxon>
        <taxon>Tracheophyta</taxon>
        <taxon>Spermatophyta</taxon>
        <taxon>Magnoliopsida</taxon>
        <taxon>eudicotyledons</taxon>
        <taxon>Gunneridae</taxon>
        <taxon>Pentapetalae</taxon>
        <taxon>rosids</taxon>
        <taxon>malvids</taxon>
        <taxon>Sapindales</taxon>
        <taxon>Rutaceae</taxon>
        <taxon>Aurantioideae</taxon>
        <taxon>Citrus</taxon>
    </lineage>
</organism>
<dbReference type="PROSITE" id="PS50892">
    <property type="entry name" value="V_SNARE"/>
    <property type="match status" value="1"/>
</dbReference>
<evidence type="ECO:0000313" key="8">
    <source>
        <dbReference type="EMBL" id="KAK9186636.1"/>
    </source>
</evidence>
<dbReference type="SMART" id="SM00320">
    <property type="entry name" value="WD40"/>
    <property type="match status" value="5"/>
</dbReference>
<sequence>MFTKIFKKATKQPSPPRQNDEVKENLTSKDFDPRVTLHYGIPSTASILAFDHVQSLLAIGTQDGRIKVIGGDNIEGLLVSPKQLAFKHLEFLQNQGFLVSISSGNEIQLWDLEARRITSTLPWESNITAFSVIFGTSYMYIGDEYGIVYVLKYDAEEGKLIHSPYYVPKDVIEEQRYNGVGNMKLLVFNHLLLEFCPSHIQREKGKAAFNASLLFYCMPPDESGFIDFIIRSKLRFFVEIRYTIYRTYEGIGASEAGNGTRTRVPLWFLLLLVYANGLIILWDVSEDKVVLVRGSKDLQLKTEIVDDPSKNAGHNLSETVSDNEQVEKEISSLCWASNDGSVLAVGYVDGDILLWNLRAAASTKDWKSENSSTDFGKLQLSSGNRRLPVITLHWSAERSRNDCRGQLFVFGGDEIGSEEVLTMLYLNWSSRIESLKCIGRVDLELKGSFVDMVLLPNGMNESHGTLPCVLTNPGKLQVYDRPRFSPKKSQEKKKISSSSLQYPMLIPTIEPHMTVGKLCMVCRDGKLSVELSKTLSAAKVRASHTPSTQLTGSTTKWPLTGGIPCQLHDAEDYLVERLYIAGYRDGSTRIWDATYPTLSLIHVFGSELPGIRTATESESVSALEFCSVTLNLAIGSSSGLVWLYNLIKSSNEETLNLVTETGKEVHILPNGDGPQCKAIFSVLNSPICNLKFSNFGARLAVGFECSQVAMLDISTFSVLFITDSLSNSNSPVLYLAVKSLSDTSNLTISPKDSDINTSNDTKKEALFFMTKDAHIVVCDSTTEGGNFFSETSSEKQSLNTPQNSKATSEPDQTNANTGSDPVVAELETSTEATYLERIFEHLFVLLCYEDALWLYPLKSLIQGHTDSIHKVNLLKPCCWTTSFKKNEKECGLVVLYQTGDIEIRVLPYLEVGGQTSLMSLLRWNYKTNMEETLCSSDSGEIVLINGFEFAFMSLFSWENDFRIPVSYPHLHDKVLEAAADATIDLSPAQRKEEGTALGILGGIIKGFKADKAEQNVLIPEVSNKTCAHLDSIFSNPPFLKPSTDIPDDKGVIELNIDDIDIDGPLIVRSSSQTSKNDRKDKGKERKKLFEGAATDTKPKSRTVDEIKAKYKKSEVQGAAAAAAQAKDKLAERGEKLEMLRERTEELQNGAQNFADLAGELAKRMERRKWWQL</sequence>
<dbReference type="PANTHER" id="PTHR10241:SF38">
    <property type="entry name" value="TRANSDUCIN FAMILY PROTEIN _ WD-40 REPEAT FAMILY PROTEIN"/>
    <property type="match status" value="1"/>
</dbReference>
<feature type="compositionally biased region" description="Basic residues" evidence="6">
    <location>
        <begin position="1"/>
        <end position="10"/>
    </location>
</feature>
<dbReference type="InterPro" id="IPR042855">
    <property type="entry name" value="V_SNARE_CC"/>
</dbReference>
<dbReference type="GO" id="GO:0006887">
    <property type="term" value="P:exocytosis"/>
    <property type="evidence" value="ECO:0007669"/>
    <property type="project" value="UniProtKB-KW"/>
</dbReference>
<dbReference type="GO" id="GO:0006893">
    <property type="term" value="P:Golgi to plasma membrane transport"/>
    <property type="evidence" value="ECO:0007669"/>
    <property type="project" value="TreeGrafter"/>
</dbReference>
<proteinExistence type="inferred from homology"/>
<dbReference type="SUPFAM" id="SSF58038">
    <property type="entry name" value="SNARE fusion complex"/>
    <property type="match status" value="1"/>
</dbReference>
<dbReference type="Gene3D" id="2.130.10.10">
    <property type="entry name" value="YVTN repeat-like/Quinoprotein amine dehydrogenase"/>
    <property type="match status" value="3"/>
</dbReference>
<dbReference type="InterPro" id="IPR001680">
    <property type="entry name" value="WD40_rpt"/>
</dbReference>
<feature type="region of interest" description="Disordered" evidence="6">
    <location>
        <begin position="1"/>
        <end position="23"/>
    </location>
</feature>
<evidence type="ECO:0000256" key="5">
    <source>
        <dbReference type="PROSITE-ProRule" id="PRU00290"/>
    </source>
</evidence>
<feature type="compositionally biased region" description="Polar residues" evidence="6">
    <location>
        <begin position="788"/>
        <end position="819"/>
    </location>
</feature>
<evidence type="ECO:0000256" key="4">
    <source>
        <dbReference type="ARBA" id="ARBA00022490"/>
    </source>
</evidence>
<keyword evidence="5" id="KW-0175">Coiled coil</keyword>
<feature type="region of interest" description="Disordered" evidence="6">
    <location>
        <begin position="1067"/>
        <end position="1086"/>
    </location>
</feature>
<comment type="similarity">
    <text evidence="2">Belongs to the WD repeat L(2)GL family.</text>
</comment>
<evidence type="ECO:0000256" key="6">
    <source>
        <dbReference type="SAM" id="MobiDB-lite"/>
    </source>
</evidence>
<dbReference type="GO" id="GO:0005096">
    <property type="term" value="F:GTPase activator activity"/>
    <property type="evidence" value="ECO:0007669"/>
    <property type="project" value="TreeGrafter"/>
</dbReference>
<comment type="caution">
    <text evidence="8">The sequence shown here is derived from an EMBL/GenBank/DDBJ whole genome shotgun (WGS) entry which is preliminary data.</text>
</comment>
<dbReference type="Pfam" id="PF00957">
    <property type="entry name" value="Synaptobrevin"/>
    <property type="match status" value="1"/>
</dbReference>
<dbReference type="Proteomes" id="UP001428341">
    <property type="component" value="Unassembled WGS sequence"/>
</dbReference>
<feature type="region of interest" description="Disordered" evidence="6">
    <location>
        <begin position="788"/>
        <end position="821"/>
    </location>
</feature>
<dbReference type="PANTHER" id="PTHR10241">
    <property type="entry name" value="LETHAL 2 GIANT LARVAE PROTEIN"/>
    <property type="match status" value="1"/>
</dbReference>
<dbReference type="Gene3D" id="1.20.5.110">
    <property type="match status" value="1"/>
</dbReference>
<accession>A0AAP0QI36</accession>
<feature type="compositionally biased region" description="Basic and acidic residues" evidence="6">
    <location>
        <begin position="1075"/>
        <end position="1086"/>
    </location>
</feature>
<dbReference type="AlphaFoldDB" id="A0AAP0QI36"/>
<keyword evidence="3" id="KW-0268">Exocytosis</keyword>
<evidence type="ECO:0000256" key="2">
    <source>
        <dbReference type="ARBA" id="ARBA00008070"/>
    </source>
</evidence>
<name>A0AAP0QI36_9ROSI</name>
<dbReference type="SUPFAM" id="SSF50978">
    <property type="entry name" value="WD40 repeat-like"/>
    <property type="match status" value="2"/>
</dbReference>
<evidence type="ECO:0000259" key="7">
    <source>
        <dbReference type="PROSITE" id="PS50892"/>
    </source>
</evidence>
<gene>
    <name evidence="8" type="ORF">WN944_018024</name>
</gene>
<protein>
    <recommendedName>
        <fullName evidence="7">V-SNARE coiled-coil homology domain-containing protein</fullName>
    </recommendedName>
</protein>
<dbReference type="InterPro" id="IPR036322">
    <property type="entry name" value="WD40_repeat_dom_sf"/>
</dbReference>
<dbReference type="GO" id="GO:0005737">
    <property type="term" value="C:cytoplasm"/>
    <property type="evidence" value="ECO:0007669"/>
    <property type="project" value="UniProtKB-SubCell"/>
</dbReference>
<evidence type="ECO:0000256" key="1">
    <source>
        <dbReference type="ARBA" id="ARBA00004496"/>
    </source>
</evidence>
<dbReference type="GO" id="GO:0045159">
    <property type="term" value="F:myosin II binding"/>
    <property type="evidence" value="ECO:0007669"/>
    <property type="project" value="TreeGrafter"/>
</dbReference>
<dbReference type="GO" id="GO:0019905">
    <property type="term" value="F:syntaxin binding"/>
    <property type="evidence" value="ECO:0007669"/>
    <property type="project" value="TreeGrafter"/>
</dbReference>
<feature type="domain" description="V-SNARE coiled-coil homology" evidence="7">
    <location>
        <begin position="1107"/>
        <end position="1171"/>
    </location>
</feature>
<reference evidence="8 9" key="1">
    <citation type="submission" date="2024-05" db="EMBL/GenBank/DDBJ databases">
        <title>Haplotype-resolved chromosome-level genome assembly of Huyou (Citrus changshanensis).</title>
        <authorList>
            <person name="Miao C."/>
            <person name="Chen W."/>
            <person name="Wu Y."/>
            <person name="Wang L."/>
            <person name="Zhao S."/>
            <person name="Grierson D."/>
            <person name="Xu C."/>
            <person name="Chen K."/>
        </authorList>
    </citation>
    <scope>NUCLEOTIDE SEQUENCE [LARGE SCALE GENOMIC DNA]</scope>
    <source>
        <strain evidence="8">01-14</strain>
        <tissue evidence="8">Leaf</tissue>
    </source>
</reference>
<keyword evidence="4" id="KW-0963">Cytoplasm</keyword>
<dbReference type="GO" id="GO:0005886">
    <property type="term" value="C:plasma membrane"/>
    <property type="evidence" value="ECO:0007669"/>
    <property type="project" value="TreeGrafter"/>
</dbReference>
<evidence type="ECO:0000256" key="3">
    <source>
        <dbReference type="ARBA" id="ARBA00022483"/>
    </source>
</evidence>
<dbReference type="InterPro" id="IPR015943">
    <property type="entry name" value="WD40/YVTN_repeat-like_dom_sf"/>
</dbReference>